<feature type="transmembrane region" description="Helical" evidence="1">
    <location>
        <begin position="215"/>
        <end position="233"/>
    </location>
</feature>
<keyword evidence="1" id="KW-1133">Transmembrane helix</keyword>
<keyword evidence="1" id="KW-0472">Membrane</keyword>
<feature type="transmembrane region" description="Helical" evidence="1">
    <location>
        <begin position="300"/>
        <end position="319"/>
    </location>
</feature>
<dbReference type="AlphaFoldDB" id="A0A1F4WI14"/>
<feature type="transmembrane region" description="Helical" evidence="1">
    <location>
        <begin position="58"/>
        <end position="77"/>
    </location>
</feature>
<organism evidence="2 3">
    <name type="scientific">candidate division WWE3 bacterium RIFOXYC1_FULL_39_7</name>
    <dbReference type="NCBI Taxonomy" id="1802643"/>
    <lineage>
        <taxon>Bacteria</taxon>
        <taxon>Katanobacteria</taxon>
    </lineage>
</organism>
<feature type="transmembrane region" description="Helical" evidence="1">
    <location>
        <begin position="275"/>
        <end position="293"/>
    </location>
</feature>
<sequence>MLIMRKFWWLFLGVFLLFLFRNLFLGDLSWGDAPLFYTQGLQELINEPWSWTSRGNNLGGVNQFIFIWPLMVVYGLLGKIGLTNNQILFGLFYLPSIAFSVLGMVFLMRHWKFGVMGQVVAALFYVANTYYLLIIDGGVVGLALAYGIFPWALLTLFRLAIKSSYWNFVLVLITNELLIIADPRAAAMVWLTFMVLEATGYLLRKEKENNVHDSLVFLLIVPILIGLNMYWLWPLVQLSSENLVGEVGGGIIKFRDALCLYLPHWPENIFGKTRALPVVFMGIPFLVLTSMIFRKSRVVLVMFVGYLFFATLAAGYAPIKVIPFGFAFRDSSKFFIPLALMVGVMVGAMVDKVNWNPFGILVLGYLMVLVLPVFRGEMNFVLSDRWQRDDIKQLSQRIEEESSEFRTAWFPERNPMTFLTERRSAIDGRDLVNLRPLVRLNAGEDPYNYLNWNYEPWFDLLGIKYLVFAGDSRSVDGEEKWEYWDGLVRENEGILPRVFGVEKLVAVVGSDSLYDQIDGLPTPMVFFEDGKFDPYLLNGLPKDSVEILFNKKSQVDLVMSFLQEYFVSPRDFEVNEWANYGESDYLKYKYQLLQRGVEYDEFDYREGLAFSSVGGEKLAHKFKVAEGKYMLVVRQYGNDGYEWEMEEREPKNGVVEFEKESGEGVSVVNVVALVPMADYQKAQSQAEIFLSHFKTIESVPEFEMKRVEHKMDQPFRYELVFGEKVNWVILTDSYNSRWGLSRDQLSYTALPAYSMVNTFYKRPEWDNKVELFFTGQYELRWGIYWTALTGLGVMMGLLWFYPREK</sequence>
<feature type="transmembrane region" description="Helical" evidence="1">
    <location>
        <begin position="187"/>
        <end position="203"/>
    </location>
</feature>
<feature type="transmembrane region" description="Helical" evidence="1">
    <location>
        <begin position="331"/>
        <end position="350"/>
    </location>
</feature>
<proteinExistence type="predicted"/>
<evidence type="ECO:0008006" key="4">
    <source>
        <dbReference type="Google" id="ProtNLM"/>
    </source>
</evidence>
<name>A0A1F4WI14_UNCKA</name>
<feature type="transmembrane region" description="Helical" evidence="1">
    <location>
        <begin position="131"/>
        <end position="153"/>
    </location>
</feature>
<gene>
    <name evidence="2" type="ORF">A2415_05380</name>
</gene>
<feature type="transmembrane region" description="Helical" evidence="1">
    <location>
        <begin position="357"/>
        <end position="374"/>
    </location>
</feature>
<dbReference type="EMBL" id="MEWA01000028">
    <property type="protein sequence ID" value="OGC69095.1"/>
    <property type="molecule type" value="Genomic_DNA"/>
</dbReference>
<feature type="transmembrane region" description="Helical" evidence="1">
    <location>
        <begin position="781"/>
        <end position="801"/>
    </location>
</feature>
<evidence type="ECO:0000256" key="1">
    <source>
        <dbReference type="SAM" id="Phobius"/>
    </source>
</evidence>
<feature type="transmembrane region" description="Helical" evidence="1">
    <location>
        <begin position="89"/>
        <end position="111"/>
    </location>
</feature>
<protein>
    <recommendedName>
        <fullName evidence="4">Membrane protein 6-pyruvoyl-tetrahydropterin synthase-related domain-containing protein</fullName>
    </recommendedName>
</protein>
<dbReference type="Proteomes" id="UP000179113">
    <property type="component" value="Unassembled WGS sequence"/>
</dbReference>
<accession>A0A1F4WI14</accession>
<evidence type="ECO:0000313" key="2">
    <source>
        <dbReference type="EMBL" id="OGC69095.1"/>
    </source>
</evidence>
<evidence type="ECO:0000313" key="3">
    <source>
        <dbReference type="Proteomes" id="UP000179113"/>
    </source>
</evidence>
<keyword evidence="1" id="KW-0812">Transmembrane</keyword>
<comment type="caution">
    <text evidence="2">The sequence shown here is derived from an EMBL/GenBank/DDBJ whole genome shotgun (WGS) entry which is preliminary data.</text>
</comment>
<reference evidence="2 3" key="1">
    <citation type="journal article" date="2016" name="Nat. Commun.">
        <title>Thousands of microbial genomes shed light on interconnected biogeochemical processes in an aquifer system.</title>
        <authorList>
            <person name="Anantharaman K."/>
            <person name="Brown C.T."/>
            <person name="Hug L.A."/>
            <person name="Sharon I."/>
            <person name="Castelle C.J."/>
            <person name="Probst A.J."/>
            <person name="Thomas B.C."/>
            <person name="Singh A."/>
            <person name="Wilkins M.J."/>
            <person name="Karaoz U."/>
            <person name="Brodie E.L."/>
            <person name="Williams K.H."/>
            <person name="Hubbard S.S."/>
            <person name="Banfield J.F."/>
        </authorList>
    </citation>
    <scope>NUCLEOTIDE SEQUENCE [LARGE SCALE GENOMIC DNA]</scope>
</reference>